<evidence type="ECO:0000259" key="6">
    <source>
        <dbReference type="Pfam" id="PF04932"/>
    </source>
</evidence>
<organism evidence="9 10">
    <name type="scientific">Paludibacterium paludis</name>
    <dbReference type="NCBI Taxonomy" id="1225769"/>
    <lineage>
        <taxon>Bacteria</taxon>
        <taxon>Pseudomonadati</taxon>
        <taxon>Pseudomonadota</taxon>
        <taxon>Betaproteobacteria</taxon>
        <taxon>Neisseriales</taxon>
        <taxon>Chromobacteriaceae</taxon>
        <taxon>Paludibacterium</taxon>
    </lineage>
</organism>
<evidence type="ECO:0000259" key="7">
    <source>
        <dbReference type="Pfam" id="PF11846"/>
    </source>
</evidence>
<dbReference type="InterPro" id="IPR051533">
    <property type="entry name" value="WaaL-like"/>
</dbReference>
<feature type="transmembrane region" description="Helical" evidence="5">
    <location>
        <begin position="93"/>
        <end position="111"/>
    </location>
</feature>
<dbReference type="AlphaFoldDB" id="A0A918U8N3"/>
<evidence type="ECO:0000256" key="2">
    <source>
        <dbReference type="ARBA" id="ARBA00022692"/>
    </source>
</evidence>
<evidence type="ECO:0000259" key="8">
    <source>
        <dbReference type="Pfam" id="PF15864"/>
    </source>
</evidence>
<feature type="domain" description="Virulence factor membrane-bound polymerase C-terminal" evidence="7">
    <location>
        <begin position="391"/>
        <end position="559"/>
    </location>
</feature>
<feature type="transmembrane region" description="Helical" evidence="5">
    <location>
        <begin position="385"/>
        <end position="402"/>
    </location>
</feature>
<evidence type="ECO:0000256" key="4">
    <source>
        <dbReference type="ARBA" id="ARBA00023136"/>
    </source>
</evidence>
<evidence type="ECO:0000313" key="10">
    <source>
        <dbReference type="Proteomes" id="UP000645257"/>
    </source>
</evidence>
<dbReference type="PANTHER" id="PTHR37422">
    <property type="entry name" value="TEICHURONIC ACID BIOSYNTHESIS PROTEIN TUAE"/>
    <property type="match status" value="1"/>
</dbReference>
<name>A0A918U8N3_9NEIS</name>
<comment type="caution">
    <text evidence="9">The sequence shown here is derived from an EMBL/GenBank/DDBJ whole genome shotgun (WGS) entry which is preliminary data.</text>
</comment>
<dbReference type="Pfam" id="PF04932">
    <property type="entry name" value="Wzy_C"/>
    <property type="match status" value="1"/>
</dbReference>
<evidence type="ECO:0000256" key="1">
    <source>
        <dbReference type="ARBA" id="ARBA00004141"/>
    </source>
</evidence>
<dbReference type="InterPro" id="IPR021797">
    <property type="entry name" value="Wzy_C_2"/>
</dbReference>
<evidence type="ECO:0000313" key="9">
    <source>
        <dbReference type="EMBL" id="GGY10110.1"/>
    </source>
</evidence>
<keyword evidence="4 5" id="KW-0472">Membrane</keyword>
<evidence type="ECO:0008006" key="11">
    <source>
        <dbReference type="Google" id="ProtNLM"/>
    </source>
</evidence>
<sequence>MNWKSLSLGLSLLLWCLVAIIPFASRTHYLPLPQWWGEMETVWFALGSLLFALPLREALNRLPRAAIWCLMLGLVWALQPWLVPVLFPGLNTVTALAWCVLALLALAGSTLREELGNGELTIWLARALMAGALVQSLIGLAQVTGLAELSNGILFYDSEHPTTNIFGHIGQRNQFAHYLMWGMLAGVFLRSVNRLGKLPFLAWTLWLSVMLAFAGSRTILLYVFAVAAVALVWHLRIRSEASRRMLNGMLLASLAIILVQFALPMVNHLVSSLLHKNVGVASGMERLAANGDDMASRRFAEMHKAWLVFRAHPWWGTGWSQFASQSVELQTLPEFAKAGFNSGLFTNAHNLVLQLLAEMGGVATAIVLGGFAWSVWPYFSERAEVEGFLPLACLSVSAIHSMLEYPLWYLYFLAMVVVFVSLAPGRQMRAGLPIKAMLVALLLVLMGVSAMAYAPYRELVNLYTPTENGAKDAQRVERLTTLIRERPLYAYHALYTLDNYLEGTSENLGVNRQWVDLMAAIRPYPDVLLKKAKLEALAGEGAKARATLGLALASFPTYARYYIEELSDGPPAFGPLLRQAHEGWERLPEKYKKTTD</sequence>
<keyword evidence="2 5" id="KW-0812">Transmembrane</keyword>
<feature type="transmembrane region" description="Helical" evidence="5">
    <location>
        <begin position="42"/>
        <end position="59"/>
    </location>
</feature>
<protein>
    <recommendedName>
        <fullName evidence="11">Polymerase</fullName>
    </recommendedName>
</protein>
<accession>A0A918U8N3</accession>
<feature type="transmembrane region" description="Helical" evidence="5">
    <location>
        <begin position="245"/>
        <end position="263"/>
    </location>
</feature>
<dbReference type="InterPro" id="IPR007016">
    <property type="entry name" value="O-antigen_ligase-rel_domated"/>
</dbReference>
<dbReference type="Proteomes" id="UP000645257">
    <property type="component" value="Unassembled WGS sequence"/>
</dbReference>
<feature type="transmembrane region" description="Helical" evidence="5">
    <location>
        <begin position="123"/>
        <end position="147"/>
    </location>
</feature>
<dbReference type="PANTHER" id="PTHR37422:SF21">
    <property type="entry name" value="EXOQ-LIKE PROTEIN"/>
    <property type="match status" value="1"/>
</dbReference>
<keyword evidence="10" id="KW-1185">Reference proteome</keyword>
<feature type="transmembrane region" description="Helical" evidence="5">
    <location>
        <begin position="351"/>
        <end position="373"/>
    </location>
</feature>
<feature type="domain" description="O-antigen ligase-related" evidence="6">
    <location>
        <begin position="205"/>
        <end position="367"/>
    </location>
</feature>
<keyword evidence="3 5" id="KW-1133">Transmembrane helix</keyword>
<dbReference type="InterPro" id="IPR031726">
    <property type="entry name" value="PglL_A"/>
</dbReference>
<gene>
    <name evidence="9" type="ORF">GCM10011289_11300</name>
</gene>
<evidence type="ECO:0000256" key="3">
    <source>
        <dbReference type="ARBA" id="ARBA00022989"/>
    </source>
</evidence>
<dbReference type="Pfam" id="PF15864">
    <property type="entry name" value="PglL_A"/>
    <property type="match status" value="1"/>
</dbReference>
<reference evidence="9" key="2">
    <citation type="submission" date="2020-09" db="EMBL/GenBank/DDBJ databases">
        <authorList>
            <person name="Sun Q."/>
            <person name="Kim S."/>
        </authorList>
    </citation>
    <scope>NUCLEOTIDE SEQUENCE</scope>
    <source>
        <strain evidence="9">KCTC 32182</strain>
    </source>
</reference>
<dbReference type="RefSeq" id="WP_189532122.1">
    <property type="nucleotide sequence ID" value="NZ_BMYX01000004.1"/>
</dbReference>
<feature type="transmembrane region" description="Helical" evidence="5">
    <location>
        <begin position="200"/>
        <end position="233"/>
    </location>
</feature>
<feature type="transmembrane region" description="Helical" evidence="5">
    <location>
        <begin position="437"/>
        <end position="456"/>
    </location>
</feature>
<feature type="transmembrane region" description="Helical" evidence="5">
    <location>
        <begin position="66"/>
        <end position="87"/>
    </location>
</feature>
<proteinExistence type="predicted"/>
<dbReference type="Pfam" id="PF11846">
    <property type="entry name" value="Wzy_C_2"/>
    <property type="match status" value="1"/>
</dbReference>
<evidence type="ECO:0000256" key="5">
    <source>
        <dbReference type="SAM" id="Phobius"/>
    </source>
</evidence>
<comment type="subcellular location">
    <subcellularLocation>
        <location evidence="1">Membrane</location>
        <topology evidence="1">Multi-pass membrane protein</topology>
    </subcellularLocation>
</comment>
<reference evidence="9" key="1">
    <citation type="journal article" date="2014" name="Int. J. Syst. Evol. Microbiol.">
        <title>Complete genome sequence of Corynebacterium casei LMG S-19264T (=DSM 44701T), isolated from a smear-ripened cheese.</title>
        <authorList>
            <consortium name="US DOE Joint Genome Institute (JGI-PGF)"/>
            <person name="Walter F."/>
            <person name="Albersmeier A."/>
            <person name="Kalinowski J."/>
            <person name="Ruckert C."/>
        </authorList>
    </citation>
    <scope>NUCLEOTIDE SEQUENCE</scope>
    <source>
        <strain evidence="9">KCTC 32182</strain>
    </source>
</reference>
<feature type="transmembrane region" description="Helical" evidence="5">
    <location>
        <begin position="408"/>
        <end position="425"/>
    </location>
</feature>
<dbReference type="GO" id="GO:0016020">
    <property type="term" value="C:membrane"/>
    <property type="evidence" value="ECO:0007669"/>
    <property type="project" value="UniProtKB-SubCell"/>
</dbReference>
<feature type="domain" description="Protein glycosylation ligase" evidence="8">
    <location>
        <begin position="165"/>
        <end position="189"/>
    </location>
</feature>
<dbReference type="EMBL" id="BMYX01000004">
    <property type="protein sequence ID" value="GGY10110.1"/>
    <property type="molecule type" value="Genomic_DNA"/>
</dbReference>